<feature type="signal peptide" evidence="1">
    <location>
        <begin position="1"/>
        <end position="21"/>
    </location>
</feature>
<gene>
    <name evidence="3" type="ORF">GCM10011383_25620</name>
</gene>
<dbReference type="InterPro" id="IPR025970">
    <property type="entry name" value="SusE"/>
</dbReference>
<sequence length="261" mass="27573">MKTQLTQAVAGLFAVIALALASCEKDEVKATLKPDSTPTLTASTNTVVLKPGTSKNTAVAFNWTPISSFSWGDVEHPYNPTVTYSLELAKQGTNFASPVAVDAGVGPATNVTVGVLNTALNNLGVTPETATPIEVRLKALYAANTAVYSPTVPLTATSFVCRPPSADVWTIIGPAAVDWDTDVQLTYDCDLQAYTITRAFKADNFKFRLNKGWTVNYGSNAGRDATGSAPLTLDGGNISIPSAGTYTVILDLNKKTYTLTQ</sequence>
<dbReference type="RefSeq" id="WP_188814394.1">
    <property type="nucleotide sequence ID" value="NZ_BMHT01000004.1"/>
</dbReference>
<evidence type="ECO:0000313" key="3">
    <source>
        <dbReference type="EMBL" id="GGF13282.1"/>
    </source>
</evidence>
<feature type="domain" description="SusE outer membrane protein" evidence="2">
    <location>
        <begin position="25"/>
        <end position="138"/>
    </location>
</feature>
<dbReference type="EMBL" id="BMHT01000004">
    <property type="protein sequence ID" value="GGF13282.1"/>
    <property type="molecule type" value="Genomic_DNA"/>
</dbReference>
<protein>
    <recommendedName>
        <fullName evidence="2">SusE outer membrane protein domain-containing protein</fullName>
    </recommendedName>
</protein>
<dbReference type="Pfam" id="PF14292">
    <property type="entry name" value="SusE"/>
    <property type="match status" value="1"/>
</dbReference>
<evidence type="ECO:0000256" key="1">
    <source>
        <dbReference type="SAM" id="SignalP"/>
    </source>
</evidence>
<evidence type="ECO:0000313" key="4">
    <source>
        <dbReference type="Proteomes" id="UP000632273"/>
    </source>
</evidence>
<evidence type="ECO:0000259" key="2">
    <source>
        <dbReference type="Pfam" id="PF14292"/>
    </source>
</evidence>
<dbReference type="Gene3D" id="2.60.40.3620">
    <property type="match status" value="1"/>
</dbReference>
<accession>A0ABQ1UCH3</accession>
<dbReference type="PROSITE" id="PS51257">
    <property type="entry name" value="PROKAR_LIPOPROTEIN"/>
    <property type="match status" value="1"/>
</dbReference>
<comment type="caution">
    <text evidence="3">The sequence shown here is derived from an EMBL/GenBank/DDBJ whole genome shotgun (WGS) entry which is preliminary data.</text>
</comment>
<dbReference type="Proteomes" id="UP000632273">
    <property type="component" value="Unassembled WGS sequence"/>
</dbReference>
<proteinExistence type="predicted"/>
<keyword evidence="4" id="KW-1185">Reference proteome</keyword>
<feature type="chain" id="PRO_5046849181" description="SusE outer membrane protein domain-containing protein" evidence="1">
    <location>
        <begin position="22"/>
        <end position="261"/>
    </location>
</feature>
<reference evidence="4" key="1">
    <citation type="journal article" date="2019" name="Int. J. Syst. Evol. Microbiol.">
        <title>The Global Catalogue of Microorganisms (GCM) 10K type strain sequencing project: providing services to taxonomists for standard genome sequencing and annotation.</title>
        <authorList>
            <consortium name="The Broad Institute Genomics Platform"/>
            <consortium name="The Broad Institute Genome Sequencing Center for Infectious Disease"/>
            <person name="Wu L."/>
            <person name="Ma J."/>
        </authorList>
    </citation>
    <scope>NUCLEOTIDE SEQUENCE [LARGE SCALE GENOMIC DNA]</scope>
    <source>
        <strain evidence="4">CGMCC 1.15197</strain>
    </source>
</reference>
<dbReference type="CDD" id="cd12956">
    <property type="entry name" value="CBM_SusE-F_like"/>
    <property type="match status" value="1"/>
</dbReference>
<name>A0ABQ1UCH3_9BACT</name>
<keyword evidence="1" id="KW-0732">Signal</keyword>
<organism evidence="3 4">
    <name type="scientific">Hymenobacter cavernae</name>
    <dbReference type="NCBI Taxonomy" id="2044852"/>
    <lineage>
        <taxon>Bacteria</taxon>
        <taxon>Pseudomonadati</taxon>
        <taxon>Bacteroidota</taxon>
        <taxon>Cytophagia</taxon>
        <taxon>Cytophagales</taxon>
        <taxon>Hymenobacteraceae</taxon>
        <taxon>Hymenobacter</taxon>
    </lineage>
</organism>